<organism evidence="2 3">
    <name type="scientific">Microbacterium caowuchunii</name>
    <dbReference type="NCBI Taxonomy" id="2614638"/>
    <lineage>
        <taxon>Bacteria</taxon>
        <taxon>Bacillati</taxon>
        <taxon>Actinomycetota</taxon>
        <taxon>Actinomycetes</taxon>
        <taxon>Micrococcales</taxon>
        <taxon>Microbacteriaceae</taxon>
        <taxon>Microbacterium</taxon>
    </lineage>
</organism>
<accession>A0A5N0TI29</accession>
<proteinExistence type="predicted"/>
<dbReference type="RefSeq" id="WP_150893065.1">
    <property type="nucleotide sequence ID" value="NZ_VYUY01000009.1"/>
</dbReference>
<protein>
    <recommendedName>
        <fullName evidence="4">Head-to-tail stopper</fullName>
    </recommendedName>
</protein>
<dbReference type="EMBL" id="VYUY01000009">
    <property type="protein sequence ID" value="KAA9133757.1"/>
    <property type="molecule type" value="Genomic_DNA"/>
</dbReference>
<dbReference type="Proteomes" id="UP000326838">
    <property type="component" value="Unassembled WGS sequence"/>
</dbReference>
<name>A0A5N0TI29_9MICO</name>
<feature type="region of interest" description="Disordered" evidence="1">
    <location>
        <begin position="20"/>
        <end position="52"/>
    </location>
</feature>
<reference evidence="3" key="1">
    <citation type="submission" date="2019-09" db="EMBL/GenBank/DDBJ databases">
        <title>Mumia zhuanghuii sp. nov. isolated from the intestinal contents of plateau pika (Ochotona curzoniae) in the Qinghai-Tibet plateau of China.</title>
        <authorList>
            <person name="Tian Z."/>
        </authorList>
    </citation>
    <scope>NUCLEOTIDE SEQUENCE [LARGE SCALE GENOMIC DNA]</scope>
    <source>
        <strain evidence="3">L-033</strain>
    </source>
</reference>
<feature type="compositionally biased region" description="Basic and acidic residues" evidence="1">
    <location>
        <begin position="20"/>
        <end position="39"/>
    </location>
</feature>
<evidence type="ECO:0000313" key="2">
    <source>
        <dbReference type="EMBL" id="KAA9133757.1"/>
    </source>
</evidence>
<comment type="caution">
    <text evidence="2">The sequence shown here is derived from an EMBL/GenBank/DDBJ whole genome shotgun (WGS) entry which is preliminary data.</text>
</comment>
<sequence>MIGGLVARHAITVVRAPLVDDGRGNESRDWSKAKEHESKGWAIDAGSTTEDEVNREGAAIEYTIRGPFSADIAASDRVRLLGGLYAVEGGVLRQPGPTALTGHTLVRLVAWEG</sequence>
<evidence type="ECO:0000256" key="1">
    <source>
        <dbReference type="SAM" id="MobiDB-lite"/>
    </source>
</evidence>
<evidence type="ECO:0000313" key="3">
    <source>
        <dbReference type="Proteomes" id="UP000326838"/>
    </source>
</evidence>
<keyword evidence="3" id="KW-1185">Reference proteome</keyword>
<dbReference type="AlphaFoldDB" id="A0A5N0TI29"/>
<gene>
    <name evidence="2" type="ORF">F6B40_08380</name>
</gene>
<evidence type="ECO:0008006" key="4">
    <source>
        <dbReference type="Google" id="ProtNLM"/>
    </source>
</evidence>